<protein>
    <recommendedName>
        <fullName evidence="6">Pyruvate flavodoxin/ferredoxin oxidoreductase pyrimidine binding domain-containing protein</fullName>
    </recommendedName>
</protein>
<feature type="domain" description="Pyruvate flavodoxin/ferredoxin oxidoreductase pyrimidine binding" evidence="4">
    <location>
        <begin position="230"/>
        <end position="429"/>
    </location>
</feature>
<dbReference type="PANTHER" id="PTHR32154:SF20">
    <property type="entry name" value="2-OXOGLUTARATE OXIDOREDUCTASE SUBUNIT KORA"/>
    <property type="match status" value="1"/>
</dbReference>
<dbReference type="Gene3D" id="3.40.920.10">
    <property type="entry name" value="Pyruvate-ferredoxin oxidoreductase, PFOR, domain III"/>
    <property type="match status" value="1"/>
</dbReference>
<keyword evidence="2" id="KW-0812">Transmembrane</keyword>
<dbReference type="AlphaFoldDB" id="A0A1B6LQC6"/>
<dbReference type="InterPro" id="IPR022367">
    <property type="entry name" value="2-oxoacid/accept_OxRdtase_asu"/>
</dbReference>
<evidence type="ECO:0000259" key="3">
    <source>
        <dbReference type="Pfam" id="PF01558"/>
    </source>
</evidence>
<keyword evidence="2" id="KW-0472">Membrane</keyword>
<evidence type="ECO:0000256" key="1">
    <source>
        <dbReference type="ARBA" id="ARBA00023002"/>
    </source>
</evidence>
<dbReference type="GO" id="GO:0006979">
    <property type="term" value="P:response to oxidative stress"/>
    <property type="evidence" value="ECO:0007669"/>
    <property type="project" value="TreeGrafter"/>
</dbReference>
<evidence type="ECO:0008006" key="6">
    <source>
        <dbReference type="Google" id="ProtNLM"/>
    </source>
</evidence>
<dbReference type="Gene3D" id="3.40.50.920">
    <property type="match status" value="1"/>
</dbReference>
<dbReference type="InterPro" id="IPR050722">
    <property type="entry name" value="Pyruvate:ferred/Flavod_OxRd"/>
</dbReference>
<dbReference type="InterPro" id="IPR019752">
    <property type="entry name" value="Pyrv/ketoisovalerate_OxRed_cat"/>
</dbReference>
<organism evidence="5">
    <name type="scientific">Graphocephala atropunctata</name>
    <dbReference type="NCBI Taxonomy" id="36148"/>
    <lineage>
        <taxon>Eukaryota</taxon>
        <taxon>Metazoa</taxon>
        <taxon>Ecdysozoa</taxon>
        <taxon>Arthropoda</taxon>
        <taxon>Hexapoda</taxon>
        <taxon>Insecta</taxon>
        <taxon>Pterygota</taxon>
        <taxon>Neoptera</taxon>
        <taxon>Paraneoptera</taxon>
        <taxon>Hemiptera</taxon>
        <taxon>Auchenorrhyncha</taxon>
        <taxon>Membracoidea</taxon>
        <taxon>Cicadellidae</taxon>
        <taxon>Cicadellinae</taxon>
        <taxon>Cicadellini</taxon>
        <taxon>Graphocephala</taxon>
    </lineage>
</organism>
<feature type="transmembrane region" description="Helical" evidence="2">
    <location>
        <begin position="144"/>
        <end position="162"/>
    </location>
</feature>
<dbReference type="InterPro" id="IPR009014">
    <property type="entry name" value="Transketo_C/PFOR_II"/>
</dbReference>
<evidence type="ECO:0000256" key="2">
    <source>
        <dbReference type="SAM" id="Phobius"/>
    </source>
</evidence>
<dbReference type="SUPFAM" id="SSF52518">
    <property type="entry name" value="Thiamin diphosphate-binding fold (THDP-binding)"/>
    <property type="match status" value="1"/>
</dbReference>
<dbReference type="InterPro" id="IPR002869">
    <property type="entry name" value="Pyrv_flavodox_OxRed_cen"/>
</dbReference>
<dbReference type="FunFam" id="3.40.50.970:FF:000022">
    <property type="entry name" value="2-oxoglutarate ferredoxin oxidoreductase alpha subunit"/>
    <property type="match status" value="1"/>
</dbReference>
<dbReference type="CDD" id="cd07034">
    <property type="entry name" value="TPP_PYR_PFOR_IOR-alpha_like"/>
    <property type="match status" value="1"/>
</dbReference>
<gene>
    <name evidence="5" type="ORF">g.11523</name>
</gene>
<keyword evidence="2" id="KW-1133">Transmembrane helix</keyword>
<proteinExistence type="predicted"/>
<dbReference type="Pfam" id="PF01855">
    <property type="entry name" value="POR_N"/>
    <property type="match status" value="1"/>
</dbReference>
<accession>A0A1B6LQC6</accession>
<dbReference type="GO" id="GO:0016903">
    <property type="term" value="F:oxidoreductase activity, acting on the aldehyde or oxo group of donors"/>
    <property type="evidence" value="ECO:0007669"/>
    <property type="project" value="InterPro"/>
</dbReference>
<dbReference type="InterPro" id="IPR029061">
    <property type="entry name" value="THDP-binding"/>
</dbReference>
<dbReference type="Gene3D" id="3.40.50.970">
    <property type="match status" value="1"/>
</dbReference>
<evidence type="ECO:0000259" key="4">
    <source>
        <dbReference type="Pfam" id="PF01855"/>
    </source>
</evidence>
<dbReference type="NCBIfam" id="TIGR03710">
    <property type="entry name" value="OAFO_sf"/>
    <property type="match status" value="1"/>
</dbReference>
<dbReference type="PANTHER" id="PTHR32154">
    <property type="entry name" value="PYRUVATE-FLAVODOXIN OXIDOREDUCTASE-RELATED"/>
    <property type="match status" value="1"/>
</dbReference>
<feature type="domain" description="Pyruvate/ketoisovalerate oxidoreductase catalytic" evidence="3">
    <location>
        <begin position="17"/>
        <end position="165"/>
    </location>
</feature>
<name>A0A1B6LQC6_9HEMI</name>
<keyword evidence="1" id="KW-0560">Oxidoreductase</keyword>
<dbReference type="SUPFAM" id="SSF53323">
    <property type="entry name" value="Pyruvate-ferredoxin oxidoreductase, PFOR, domain III"/>
    <property type="match status" value="1"/>
</dbReference>
<evidence type="ECO:0000313" key="5">
    <source>
        <dbReference type="EMBL" id="JAT25867.1"/>
    </source>
</evidence>
<dbReference type="EMBL" id="GEBQ01014110">
    <property type="protein sequence ID" value="JAT25867.1"/>
    <property type="molecule type" value="Transcribed_RNA"/>
</dbReference>
<dbReference type="SUPFAM" id="SSF52922">
    <property type="entry name" value="TK C-terminal domain-like"/>
    <property type="match status" value="1"/>
</dbReference>
<reference evidence="5" key="1">
    <citation type="submission" date="2015-11" db="EMBL/GenBank/DDBJ databases">
        <title>De novo transcriptome assembly of four potential Pierce s Disease insect vectors from Arizona vineyards.</title>
        <authorList>
            <person name="Tassone E.E."/>
        </authorList>
    </citation>
    <scope>NUCLEOTIDE SEQUENCE</scope>
</reference>
<dbReference type="Pfam" id="PF01558">
    <property type="entry name" value="POR"/>
    <property type="match status" value="1"/>
</dbReference>
<sequence>MTSLLNDVIILFAGNSGDGIQFLGKKLSDTCTSSGNYISTLSDFTAEIRAGFSGFKIHISNKHISYTGEKYDVLVVMNAFLLKKNLNKLKVGGIIIADISGFNKKQLKLAGYLENTLKKYKVFCLKISSYLYKRKININNKKCFLFKNMFVLGFLCWLYNFSIKKICFLSKKENILKYNLKILKFGYFFGKKKCFYTEKFRIFYYKNKSGRYRNINGNEGISLGMIAACKKANINMFYSWYPITPASEIFNNISKYGIGIKTFQAEDEISAITSAIGASYSGNLGVTGTSGPGMSLKQEGLGLCFMLELPLVVINVQRAGPSTGLPTKTEQSDLMQAFYGRHGECPIPILASKSPSNCFYISFIACKIAIEYMTPVIILSDGYLANSYETWKLPKCKDLNKIKVNYNYKNNKLPYERNKNGIRFWVPPGNRGYENIIGGLEKENLTGNVSSEEENHEFMVKYRHNKINKIKKYLPFKKINIGKKKGKLLILSWGSTYGCITEAVKKLIIKGYSVSSMHIEYIYPFPNGIKDIIYNFDKIMIPEINNGQLSNIIRDKFLIYPIALNKIKGITFTVSDIINKVYQVL</sequence>
<dbReference type="InterPro" id="IPR002880">
    <property type="entry name" value="Pyrv_Fd/Flavodoxin_OxRdtase_N"/>
</dbReference>